<protein>
    <submittedName>
        <fullName evidence="2">Uncharacterized protein</fullName>
    </submittedName>
</protein>
<gene>
    <name evidence="2" type="ORF">FB00_01315</name>
</gene>
<keyword evidence="1" id="KW-0472">Membrane</keyword>
<comment type="caution">
    <text evidence="2">The sequence shown here is derived from an EMBL/GenBank/DDBJ whole genome shotgun (WGS) entry which is preliminary data.</text>
</comment>
<accession>A0A0H2KTT4</accession>
<dbReference type="PATRIC" id="fig|264251.5.peg.270"/>
<keyword evidence="1" id="KW-0812">Transmembrane</keyword>
<dbReference type="RefSeq" id="WP_047230998.1">
    <property type="nucleotide sequence ID" value="NZ_JNBQ01000001.1"/>
</dbReference>
<evidence type="ECO:0000313" key="2">
    <source>
        <dbReference type="EMBL" id="KLN36518.1"/>
    </source>
</evidence>
<dbReference type="AlphaFoldDB" id="A0A0H2KTT4"/>
<name>A0A0H2KTT4_9MICO</name>
<evidence type="ECO:0000256" key="1">
    <source>
        <dbReference type="SAM" id="Phobius"/>
    </source>
</evidence>
<organism evidence="2 3">
    <name type="scientific">Cellulosimicrobium funkei</name>
    <dbReference type="NCBI Taxonomy" id="264251"/>
    <lineage>
        <taxon>Bacteria</taxon>
        <taxon>Bacillati</taxon>
        <taxon>Actinomycetota</taxon>
        <taxon>Actinomycetes</taxon>
        <taxon>Micrococcales</taxon>
        <taxon>Promicromonosporaceae</taxon>
        <taxon>Cellulosimicrobium</taxon>
    </lineage>
</organism>
<evidence type="ECO:0000313" key="3">
    <source>
        <dbReference type="Proteomes" id="UP000035265"/>
    </source>
</evidence>
<dbReference type="Proteomes" id="UP000035265">
    <property type="component" value="Unassembled WGS sequence"/>
</dbReference>
<proteinExistence type="predicted"/>
<feature type="transmembrane region" description="Helical" evidence="1">
    <location>
        <begin position="106"/>
        <end position="129"/>
    </location>
</feature>
<reference evidence="2 3" key="1">
    <citation type="submission" date="2014-05" db="EMBL/GenBank/DDBJ databases">
        <title>Cellulosimicrobium funkei U11 genome.</title>
        <authorList>
            <person name="Hu C."/>
            <person name="Gong Y."/>
            <person name="Wan W."/>
            <person name="Jiang M."/>
        </authorList>
    </citation>
    <scope>NUCLEOTIDE SEQUENCE [LARGE SCALE GENOMIC DNA]</scope>
    <source>
        <strain evidence="2 3">U11</strain>
    </source>
</reference>
<feature type="transmembrane region" description="Helical" evidence="1">
    <location>
        <begin position="80"/>
        <end position="99"/>
    </location>
</feature>
<sequence>MVAVIGSGALWSFLTTRIAVDRDSRRHEALAADLDLYTSLTTVRAEASPASRESLALAAVVRARLRQRLVRAIMPSQTPVQVFALLSAIALALMGVFAAAQGLSSWYCFALLPLPVVLTVATAATEVWVSNSITQFLDGNPLRSWPWWVRAFAGQDVRVAYSYLAGVQAAPARDPGEGRSPGSTRRR</sequence>
<keyword evidence="3" id="KW-1185">Reference proteome</keyword>
<keyword evidence="1" id="KW-1133">Transmembrane helix</keyword>
<dbReference type="EMBL" id="JNBQ01000001">
    <property type="protein sequence ID" value="KLN36518.1"/>
    <property type="molecule type" value="Genomic_DNA"/>
</dbReference>